<dbReference type="EMBL" id="KE356561">
    <property type="protein sequence ID" value="ERG94635.1"/>
    <property type="molecule type" value="Genomic_DNA"/>
</dbReference>
<sequence>MRVRWHQKLSTTVEPLSHGSTDFPTRHDHELLPATVSEWFDGCNIASNLAWENKHTQAGVRNIATDTVQADTKLGSQHSILACHEVAGSIQSWIKKRNKTKRATQPYFTSK</sequence>
<dbReference type="AlphaFoldDB" id="U1NCH6"/>
<reference evidence="2 3" key="1">
    <citation type="journal article" date="2013" name="PLoS ONE">
        <title>Assembly-driven community genomics of a hypersaline microbial ecosystem.</title>
        <authorList>
            <person name="Podell S."/>
            <person name="Ugalde J.A."/>
            <person name="Narasingarao P."/>
            <person name="Banfield J.F."/>
            <person name="Heidelberg K.B."/>
            <person name="Allen E.E."/>
        </authorList>
    </citation>
    <scope>NUCLEOTIDE SEQUENCE [LARGE SCALE GENOMIC DNA]</scope>
    <source>
        <strain evidence="3">J07HQW2</strain>
    </source>
</reference>
<feature type="compositionally biased region" description="Polar residues" evidence="1">
    <location>
        <begin position="8"/>
        <end position="21"/>
    </location>
</feature>
<dbReference type="HOGENOM" id="CLU_2152574_0_0_2"/>
<evidence type="ECO:0000313" key="3">
    <source>
        <dbReference type="Proteomes" id="UP000030710"/>
    </source>
</evidence>
<name>U1NCH6_9EURY</name>
<dbReference type="Proteomes" id="UP000030710">
    <property type="component" value="Unassembled WGS sequence"/>
</dbReference>
<proteinExistence type="predicted"/>
<protein>
    <submittedName>
        <fullName evidence="2">Uncharacterized protein</fullName>
    </submittedName>
</protein>
<organism evidence="2 3">
    <name type="scientific">Haloquadratum walsbyi J07HQW2</name>
    <dbReference type="NCBI Taxonomy" id="1238425"/>
    <lineage>
        <taxon>Archaea</taxon>
        <taxon>Methanobacteriati</taxon>
        <taxon>Methanobacteriota</taxon>
        <taxon>Stenosarchaea group</taxon>
        <taxon>Halobacteria</taxon>
        <taxon>Halobacteriales</taxon>
        <taxon>Haloferacaceae</taxon>
        <taxon>Haloquadratum</taxon>
    </lineage>
</organism>
<feature type="region of interest" description="Disordered" evidence="1">
    <location>
        <begin position="1"/>
        <end position="21"/>
    </location>
</feature>
<dbReference type="eggNOG" id="arCOG00679">
    <property type="taxonomic scope" value="Archaea"/>
</dbReference>
<evidence type="ECO:0000313" key="2">
    <source>
        <dbReference type="EMBL" id="ERG94635.1"/>
    </source>
</evidence>
<evidence type="ECO:0000256" key="1">
    <source>
        <dbReference type="SAM" id="MobiDB-lite"/>
    </source>
</evidence>
<gene>
    <name evidence="2" type="ORF">J07HQW2_01071</name>
</gene>
<accession>U1NCH6</accession>
<dbReference type="RefSeq" id="WP_021054126.1">
    <property type="nucleotide sequence ID" value="NZ_KE356561.1"/>
</dbReference>